<evidence type="ECO:0000259" key="6">
    <source>
        <dbReference type="SMART" id="SM00226"/>
    </source>
</evidence>
<dbReference type="STRING" id="505317.OA57_06920"/>
<dbReference type="SUPFAM" id="SSF52788">
    <property type="entry name" value="Phosphotyrosine protein phosphatases I"/>
    <property type="match status" value="1"/>
</dbReference>
<evidence type="ECO:0000313" key="7">
    <source>
        <dbReference type="EMBL" id="KGQ70239.1"/>
    </source>
</evidence>
<dbReference type="InterPro" id="IPR036196">
    <property type="entry name" value="Ptyr_pPase_sf"/>
</dbReference>
<name>A0A0A3B9K1_9PAST</name>
<dbReference type="RefSeq" id="WP_034615452.1">
    <property type="nucleotide sequence ID" value="NZ_JSUM01000011.1"/>
</dbReference>
<dbReference type="PANTHER" id="PTHR11717">
    <property type="entry name" value="LOW MOLECULAR WEIGHT PROTEIN TYROSINE PHOSPHATASE"/>
    <property type="match status" value="1"/>
</dbReference>
<accession>A0A0A3B9K1</accession>
<organism evidence="7 8">
    <name type="scientific">Chelonobacter oris</name>
    <dbReference type="NCBI Taxonomy" id="505317"/>
    <lineage>
        <taxon>Bacteria</taxon>
        <taxon>Pseudomonadati</taxon>
        <taxon>Pseudomonadota</taxon>
        <taxon>Gammaproteobacteria</taxon>
        <taxon>Pasteurellales</taxon>
        <taxon>Pasteurellaceae</taxon>
        <taxon>Chelonobacter</taxon>
    </lineage>
</organism>
<evidence type="ECO:0000256" key="3">
    <source>
        <dbReference type="ARBA" id="ARBA00022801"/>
    </source>
</evidence>
<comment type="similarity">
    <text evidence="1">Belongs to the low molecular weight phosphotyrosine protein phosphatase family.</text>
</comment>
<dbReference type="SMART" id="SM00226">
    <property type="entry name" value="LMWPc"/>
    <property type="match status" value="1"/>
</dbReference>
<keyword evidence="4" id="KW-0904">Protein phosphatase</keyword>
<dbReference type="Pfam" id="PF01451">
    <property type="entry name" value="LMWPc"/>
    <property type="match status" value="1"/>
</dbReference>
<keyword evidence="3" id="KW-0378">Hydrolase</keyword>
<dbReference type="GO" id="GO:0004725">
    <property type="term" value="F:protein tyrosine phosphatase activity"/>
    <property type="evidence" value="ECO:0007669"/>
    <property type="project" value="UniProtKB-EC"/>
</dbReference>
<proteinExistence type="inferred from homology"/>
<dbReference type="Proteomes" id="UP000030380">
    <property type="component" value="Unassembled WGS sequence"/>
</dbReference>
<dbReference type="EMBL" id="JSUM01000011">
    <property type="protein sequence ID" value="KGQ70239.1"/>
    <property type="molecule type" value="Genomic_DNA"/>
</dbReference>
<evidence type="ECO:0000256" key="4">
    <source>
        <dbReference type="ARBA" id="ARBA00022912"/>
    </source>
</evidence>
<keyword evidence="8" id="KW-1185">Reference proteome</keyword>
<protein>
    <recommendedName>
        <fullName evidence="2">protein-tyrosine-phosphatase</fullName>
        <ecNumber evidence="2">3.1.3.48</ecNumber>
    </recommendedName>
</protein>
<feature type="active site" description="Nucleophile" evidence="5">
    <location>
        <position position="7"/>
    </location>
</feature>
<dbReference type="CDD" id="cd16343">
    <property type="entry name" value="LMWPTP"/>
    <property type="match status" value="1"/>
</dbReference>
<feature type="domain" description="Phosphotyrosine protein phosphatase I" evidence="6">
    <location>
        <begin position="1"/>
        <end position="146"/>
    </location>
</feature>
<reference evidence="7 8" key="1">
    <citation type="submission" date="2014-11" db="EMBL/GenBank/DDBJ databases">
        <title>Draft genome sequence of Chelonobacter oris 1662T, associated with respiratory disease in Hermann's Tortoises.</title>
        <authorList>
            <person name="Kudirkiene E."/>
            <person name="Hansen M.J."/>
            <person name="Bojesen A.M."/>
        </authorList>
    </citation>
    <scope>NUCLEOTIDE SEQUENCE [LARGE SCALE GENOMIC DNA]</scope>
    <source>
        <strain evidence="7 8">1662</strain>
    </source>
</reference>
<dbReference type="AlphaFoldDB" id="A0A0A3B9K1"/>
<evidence type="ECO:0000256" key="2">
    <source>
        <dbReference type="ARBA" id="ARBA00013064"/>
    </source>
</evidence>
<dbReference type="InterPro" id="IPR050438">
    <property type="entry name" value="LMW_PTPase"/>
</dbReference>
<sequence>MKILFVCLGNICRSPMAEYILRHKIAQAGLQARVATDSAGTAGYHDGEDMHCGTAKMLRQNGIDPRGFVSRKLRKNDLNEFDYLFAMDDSNLSDLQRLFGKQEKISKITDLVADLGFDHIPDPWYSDNFAQTYHLLDRCCEQLLQQIKTTVKNDNHVSEIKSI</sequence>
<feature type="active site" description="Proton donor" evidence="5">
    <location>
        <position position="122"/>
    </location>
</feature>
<gene>
    <name evidence="7" type="ORF">OA57_06920</name>
</gene>
<dbReference type="Gene3D" id="3.40.50.2300">
    <property type="match status" value="1"/>
</dbReference>
<dbReference type="PRINTS" id="PR00719">
    <property type="entry name" value="LMWPTPASE"/>
</dbReference>
<feature type="active site" description="Nucleophile" evidence="5">
    <location>
        <position position="13"/>
    </location>
</feature>
<dbReference type="EC" id="3.1.3.48" evidence="2"/>
<dbReference type="InterPro" id="IPR023485">
    <property type="entry name" value="Ptyr_pPase"/>
</dbReference>
<dbReference type="PANTHER" id="PTHR11717:SF7">
    <property type="entry name" value="LOW MOLECULAR WEIGHT PHOSPHOTYROSINE PROTEIN PHOSPHATASE"/>
    <property type="match status" value="1"/>
</dbReference>
<evidence type="ECO:0000313" key="8">
    <source>
        <dbReference type="Proteomes" id="UP000030380"/>
    </source>
</evidence>
<comment type="caution">
    <text evidence="7">The sequence shown here is derived from an EMBL/GenBank/DDBJ whole genome shotgun (WGS) entry which is preliminary data.</text>
</comment>
<evidence type="ECO:0000256" key="1">
    <source>
        <dbReference type="ARBA" id="ARBA00011063"/>
    </source>
</evidence>
<evidence type="ECO:0000256" key="5">
    <source>
        <dbReference type="PIRSR" id="PIRSR617867-1"/>
    </source>
</evidence>
<dbReference type="InterPro" id="IPR017867">
    <property type="entry name" value="Tyr_phospatase_low_mol_wt"/>
</dbReference>